<organism evidence="1 2">
    <name type="scientific">Paenacidovorax caeni</name>
    <dbReference type="NCBI Taxonomy" id="343013"/>
    <lineage>
        <taxon>Bacteria</taxon>
        <taxon>Pseudomonadati</taxon>
        <taxon>Pseudomonadota</taxon>
        <taxon>Betaproteobacteria</taxon>
        <taxon>Burkholderiales</taxon>
        <taxon>Comamonadaceae</taxon>
        <taxon>Paenacidovorax</taxon>
    </lineage>
</organism>
<dbReference type="EMBL" id="FPBX01000090">
    <property type="protein sequence ID" value="SFV02138.1"/>
    <property type="molecule type" value="Genomic_DNA"/>
</dbReference>
<protein>
    <submittedName>
        <fullName evidence="1">Uncharacterized protein</fullName>
    </submittedName>
</protein>
<dbReference type="Proteomes" id="UP000183656">
    <property type="component" value="Unassembled WGS sequence"/>
</dbReference>
<reference evidence="1 2" key="1">
    <citation type="submission" date="2016-10" db="EMBL/GenBank/DDBJ databases">
        <authorList>
            <person name="de Groot N.N."/>
        </authorList>
    </citation>
    <scope>NUCLEOTIDE SEQUENCE [LARGE SCALE GENOMIC DNA]</scope>
    <source>
        <strain evidence="1 2">R-24608</strain>
    </source>
</reference>
<accession>A0A1I7KXP5</accession>
<name>A0A1I7KXP5_9BURK</name>
<sequence length="456" mass="50715">MKLSPRSRQYSFDLSDAEIDRMVSVAPTRITWDGADDRVRSGLLENGLRSVVVPDSQMRDLLRQLTGMVQAHAISRMESDASYIEGLYSRKPWGSTRSPAICFTGLQGVGKSQVLQSLSRILLGRAEQMSVRGHAGIDLMPMWLMTLAKGDGLNQLLREHVDPVWQDTESKTSIRNGSAPKSWSVPKILEFAERASWRHATCLAAIDEFQWISASSGANARAASVLLKLHGIGPLLLYCANFSLGHKLKGRPPEDRDRLLSCPIIMRPFGSKCPDLTVYLKALREVAPDILIFDPARDQDSIYLFTFGIRRKIVDLLVAAYKVACRPGGAGKVGISQICDAYRSELYAMHREDVEVLFRQLVNRNMESQALWCPFGSMDQGYSNVTEATKIVNAFEKRVEDDYLRESLTPSEAKAFDAVQPQASGNAKPAKVFRFRKGKATKEDLLAGSAILDKFL</sequence>
<dbReference type="AlphaFoldDB" id="A0A1I7KXP5"/>
<keyword evidence="2" id="KW-1185">Reference proteome</keyword>
<gene>
    <name evidence="1" type="ORF">SAMN04489707_10903</name>
</gene>
<proteinExistence type="predicted"/>
<dbReference type="STRING" id="343013.SAMN04489707_10903"/>
<evidence type="ECO:0000313" key="1">
    <source>
        <dbReference type="EMBL" id="SFV02138.1"/>
    </source>
</evidence>
<evidence type="ECO:0000313" key="2">
    <source>
        <dbReference type="Proteomes" id="UP000183656"/>
    </source>
</evidence>